<dbReference type="Proteomes" id="UP001208689">
    <property type="component" value="Chromosome"/>
</dbReference>
<dbReference type="PANTHER" id="PTHR47828:SF1">
    <property type="entry name" value="ARCHAEAL HISTONE A"/>
    <property type="match status" value="1"/>
</dbReference>
<feature type="domain" description="Transcription factor CBF/NF-Y/archaeal histone" evidence="7">
    <location>
        <begin position="14"/>
        <end position="69"/>
    </location>
</feature>
<evidence type="ECO:0000256" key="6">
    <source>
        <dbReference type="ARBA" id="ARBA00023125"/>
    </source>
</evidence>
<keyword evidence="6 8" id="KW-0238">DNA-binding</keyword>
<dbReference type="Gene3D" id="1.10.20.10">
    <property type="entry name" value="Histone, subunit A"/>
    <property type="match status" value="1"/>
</dbReference>
<dbReference type="InterPro" id="IPR009072">
    <property type="entry name" value="Histone-fold"/>
</dbReference>
<dbReference type="EMBL" id="CP104013">
    <property type="protein sequence ID" value="UYP47159.1"/>
    <property type="molecule type" value="Genomic_DNA"/>
</dbReference>
<evidence type="ECO:0000256" key="3">
    <source>
        <dbReference type="ARBA" id="ARBA00008264"/>
    </source>
</evidence>
<protein>
    <submittedName>
        <fullName evidence="8">DNA-binding protein HMt-2</fullName>
    </submittedName>
</protein>
<dbReference type="Pfam" id="PF00808">
    <property type="entry name" value="CBFD_NFYB_HMF"/>
    <property type="match status" value="1"/>
</dbReference>
<organism evidence="8 9">
    <name type="scientific">Candidatus Lokiarchaeum ossiferum</name>
    <dbReference type="NCBI Taxonomy" id="2951803"/>
    <lineage>
        <taxon>Archaea</taxon>
        <taxon>Promethearchaeati</taxon>
        <taxon>Promethearchaeota</taxon>
        <taxon>Promethearchaeia</taxon>
        <taxon>Promethearchaeales</taxon>
        <taxon>Promethearchaeaceae</taxon>
        <taxon>Candidatus Lokiarchaeum</taxon>
    </lineage>
</organism>
<dbReference type="InterPro" id="IPR050004">
    <property type="entry name" value="HmfB-like"/>
</dbReference>
<dbReference type="CDD" id="cd22909">
    <property type="entry name" value="HFD_archaea_histone-like"/>
    <property type="match status" value="1"/>
</dbReference>
<evidence type="ECO:0000313" key="9">
    <source>
        <dbReference type="Proteomes" id="UP001208689"/>
    </source>
</evidence>
<dbReference type="SUPFAM" id="SSF47113">
    <property type="entry name" value="Histone-fold"/>
    <property type="match status" value="1"/>
</dbReference>
<evidence type="ECO:0000256" key="4">
    <source>
        <dbReference type="ARBA" id="ARBA00022454"/>
    </source>
</evidence>
<reference evidence="8" key="1">
    <citation type="submission" date="2022-09" db="EMBL/GenBank/DDBJ databases">
        <title>Actin cytoskeleton and complex cell architecture in an #Asgard archaeon.</title>
        <authorList>
            <person name="Ponce Toledo R.I."/>
            <person name="Schleper C."/>
            <person name="Rodrigues Oliveira T."/>
            <person name="Wollweber F."/>
            <person name="Xu J."/>
            <person name="Rittmann S."/>
            <person name="Klingl A."/>
            <person name="Pilhofer M."/>
        </authorList>
    </citation>
    <scope>NUCLEOTIDE SEQUENCE</scope>
    <source>
        <strain evidence="8">B-35</strain>
    </source>
</reference>
<evidence type="ECO:0000256" key="2">
    <source>
        <dbReference type="ARBA" id="ARBA00004496"/>
    </source>
</evidence>
<dbReference type="InterPro" id="IPR050947">
    <property type="entry name" value="Archaeal_histone_HMF"/>
</dbReference>
<evidence type="ECO:0000256" key="5">
    <source>
        <dbReference type="ARBA" id="ARBA00022490"/>
    </source>
</evidence>
<proteinExistence type="inferred from homology"/>
<keyword evidence="5" id="KW-0963">Cytoplasm</keyword>
<evidence type="ECO:0000313" key="8">
    <source>
        <dbReference type="EMBL" id="UYP47159.1"/>
    </source>
</evidence>
<comment type="similarity">
    <text evidence="3">Belongs to the archaeal histone HMF family.</text>
</comment>
<evidence type="ECO:0000256" key="1">
    <source>
        <dbReference type="ARBA" id="ARBA00004286"/>
    </source>
</evidence>
<keyword evidence="9" id="KW-1185">Reference proteome</keyword>
<dbReference type="InterPro" id="IPR003958">
    <property type="entry name" value="CBFA_NFYB_domain"/>
</dbReference>
<keyword evidence="4" id="KW-0158">Chromosome</keyword>
<dbReference type="GO" id="GO:0003677">
    <property type="term" value="F:DNA binding"/>
    <property type="evidence" value="ECO:0007669"/>
    <property type="project" value="UniProtKB-KW"/>
</dbReference>
<dbReference type="PANTHER" id="PTHR47828">
    <property type="entry name" value="ARCHAEAL HISTONE A"/>
    <property type="match status" value="1"/>
</dbReference>
<name>A0ABY6HXH5_9ARCH</name>
<gene>
    <name evidence="8" type="ORF">NEF87_003444</name>
</gene>
<sequence>MAKKRRIFAWSPLRSLMKSAGAEIVSRDAVELLLNYLEDRSKKLTASALVFAKHSKRKKISKGDIELAIENF</sequence>
<dbReference type="NCBIfam" id="NF043032">
    <property type="entry name" value="archaea_histone"/>
    <property type="match status" value="1"/>
</dbReference>
<comment type="subcellular location">
    <subcellularLocation>
        <location evidence="1">Chromosome</location>
    </subcellularLocation>
    <subcellularLocation>
        <location evidence="2">Cytoplasm</location>
    </subcellularLocation>
</comment>
<accession>A0ABY6HXH5</accession>
<evidence type="ECO:0000259" key="7">
    <source>
        <dbReference type="Pfam" id="PF00808"/>
    </source>
</evidence>